<dbReference type="Proteomes" id="UP000683360">
    <property type="component" value="Unassembled WGS sequence"/>
</dbReference>
<accession>A0A8S3QW59</accession>
<proteinExistence type="predicted"/>
<dbReference type="InterPro" id="IPR030383">
    <property type="entry name" value="G_VLIG_dom"/>
</dbReference>
<dbReference type="EMBL" id="CAJPWZ010000628">
    <property type="protein sequence ID" value="CAG2197158.1"/>
    <property type="molecule type" value="Genomic_DNA"/>
</dbReference>
<evidence type="ECO:0000313" key="2">
    <source>
        <dbReference type="EMBL" id="CAG2197158.1"/>
    </source>
</evidence>
<dbReference type="PROSITE" id="PS51717">
    <property type="entry name" value="G_VLIG"/>
    <property type="match status" value="1"/>
</dbReference>
<name>A0A8S3QW59_MYTED</name>
<comment type="caution">
    <text evidence="2">The sequence shown here is derived from an EMBL/GenBank/DDBJ whole genome shotgun (WGS) entry which is preliminary data.</text>
</comment>
<sequence>MDLLRTEQVHNVENLHKFMSLFIKYLDLQSIDTMEQTVFFLNWMKIYLDEKTRCIAPYLISNYQKCCVSLRSAVENHRLNELDSLRLAVDNAEQDLVEASFGLEHLIRELGQIYEAAISKSVYTNLSVQKLPEFVSKLIQCGYPLEIMNGDTATVPTLWVESVLDQLQRDLGDKRLLTISVLGIQSSGKSTLLNAMFGLQFAVSAGRCTKRCICTVGQSSKGILPYEYVFIIDTEGLRAPELGDKKQTHDNELATFVLGMGNITVINIKGESTQEMEDVLQIAVHAFLRLKMANSNMKLDQTCIFVHQNVPAIDASTKMIHARQKMMDKLDKLTREAAKQEGIADINSPLIKLSR</sequence>
<dbReference type="Pfam" id="PF25683">
    <property type="entry name" value="URGCP_GTPase"/>
    <property type="match status" value="1"/>
</dbReference>
<dbReference type="OrthoDB" id="10070673at2759"/>
<dbReference type="InterPro" id="IPR052986">
    <property type="entry name" value="VLIG_GTPase"/>
</dbReference>
<dbReference type="GO" id="GO:0005525">
    <property type="term" value="F:GTP binding"/>
    <property type="evidence" value="ECO:0007669"/>
    <property type="project" value="InterPro"/>
</dbReference>
<organism evidence="2 3">
    <name type="scientific">Mytilus edulis</name>
    <name type="common">Blue mussel</name>
    <dbReference type="NCBI Taxonomy" id="6550"/>
    <lineage>
        <taxon>Eukaryota</taxon>
        <taxon>Metazoa</taxon>
        <taxon>Spiralia</taxon>
        <taxon>Lophotrochozoa</taxon>
        <taxon>Mollusca</taxon>
        <taxon>Bivalvia</taxon>
        <taxon>Autobranchia</taxon>
        <taxon>Pteriomorphia</taxon>
        <taxon>Mytilida</taxon>
        <taxon>Mytiloidea</taxon>
        <taxon>Mytilidae</taxon>
        <taxon>Mytilinae</taxon>
        <taxon>Mytilus</taxon>
    </lineage>
</organism>
<dbReference type="PANTHER" id="PTHR14819">
    <property type="entry name" value="GTP-BINDING"/>
    <property type="match status" value="1"/>
</dbReference>
<feature type="domain" description="VLIG-type G" evidence="1">
    <location>
        <begin position="173"/>
        <end position="355"/>
    </location>
</feature>
<dbReference type="SUPFAM" id="SSF52540">
    <property type="entry name" value="P-loop containing nucleoside triphosphate hydrolases"/>
    <property type="match status" value="1"/>
</dbReference>
<reference evidence="2" key="1">
    <citation type="submission" date="2021-03" db="EMBL/GenBank/DDBJ databases">
        <authorList>
            <person name="Bekaert M."/>
        </authorList>
    </citation>
    <scope>NUCLEOTIDE SEQUENCE</scope>
</reference>
<gene>
    <name evidence="2" type="ORF">MEDL_11994</name>
</gene>
<dbReference type="AlphaFoldDB" id="A0A8S3QW59"/>
<evidence type="ECO:0000313" key="3">
    <source>
        <dbReference type="Proteomes" id="UP000683360"/>
    </source>
</evidence>
<protein>
    <submittedName>
        <fullName evidence="2">Interferon-induced very large GTPase 1</fullName>
    </submittedName>
</protein>
<dbReference type="InterPro" id="IPR027417">
    <property type="entry name" value="P-loop_NTPase"/>
</dbReference>
<evidence type="ECO:0000259" key="1">
    <source>
        <dbReference type="PROSITE" id="PS51717"/>
    </source>
</evidence>
<dbReference type="PANTHER" id="PTHR14819:SF25">
    <property type="entry name" value="CHROMOSOME UNDETERMINED SCAFFOLD_52, WHOLE GENOME SHOTGUN SEQUENCE"/>
    <property type="match status" value="1"/>
</dbReference>
<dbReference type="Gene3D" id="3.40.50.300">
    <property type="entry name" value="P-loop containing nucleotide triphosphate hydrolases"/>
    <property type="match status" value="1"/>
</dbReference>
<keyword evidence="3" id="KW-1185">Reference proteome</keyword>